<dbReference type="Gene3D" id="1.20.1250.20">
    <property type="entry name" value="MFS general substrate transporter like domains"/>
    <property type="match status" value="1"/>
</dbReference>
<evidence type="ECO:0000313" key="8">
    <source>
        <dbReference type="EMBL" id="NEK94265.1"/>
    </source>
</evidence>
<evidence type="ECO:0000313" key="10">
    <source>
        <dbReference type="Proteomes" id="UP000468828"/>
    </source>
</evidence>
<evidence type="ECO:0000256" key="2">
    <source>
        <dbReference type="ARBA" id="ARBA00022692"/>
    </source>
</evidence>
<keyword evidence="2 5" id="KW-0812">Transmembrane</keyword>
<keyword evidence="4 5" id="KW-0472">Membrane</keyword>
<dbReference type="EMBL" id="JAAGWH010000019">
    <property type="protein sequence ID" value="NEK94265.1"/>
    <property type="molecule type" value="Genomic_DNA"/>
</dbReference>
<accession>A0A6P0ETI9</accession>
<dbReference type="InterPro" id="IPR011701">
    <property type="entry name" value="MFS"/>
</dbReference>
<feature type="transmembrane region" description="Helical" evidence="5">
    <location>
        <begin position="221"/>
        <end position="241"/>
    </location>
</feature>
<keyword evidence="6" id="KW-0732">Signal</keyword>
<feature type="domain" description="Major facilitator superfamily (MFS) profile" evidence="7">
    <location>
        <begin position="1"/>
        <end position="330"/>
    </location>
</feature>
<dbReference type="InterPro" id="IPR020846">
    <property type="entry name" value="MFS_dom"/>
</dbReference>
<dbReference type="InterPro" id="IPR036259">
    <property type="entry name" value="MFS_trans_sf"/>
</dbReference>
<feature type="transmembrane region" description="Helical" evidence="5">
    <location>
        <begin position="122"/>
        <end position="143"/>
    </location>
</feature>
<feature type="transmembrane region" description="Helical" evidence="5">
    <location>
        <begin position="86"/>
        <end position="110"/>
    </location>
</feature>
<feature type="signal peptide" evidence="6">
    <location>
        <begin position="1"/>
        <end position="23"/>
    </location>
</feature>
<feature type="transmembrane region" description="Helical" evidence="5">
    <location>
        <begin position="278"/>
        <end position="297"/>
    </location>
</feature>
<dbReference type="PROSITE" id="PS50850">
    <property type="entry name" value="MFS"/>
    <property type="match status" value="1"/>
</dbReference>
<evidence type="ECO:0000313" key="11">
    <source>
        <dbReference type="Proteomes" id="UP000471152"/>
    </source>
</evidence>
<keyword evidence="10" id="KW-1185">Reference proteome</keyword>
<dbReference type="Proteomes" id="UP000471152">
    <property type="component" value="Unassembled WGS sequence"/>
</dbReference>
<dbReference type="GO" id="GO:0005886">
    <property type="term" value="C:plasma membrane"/>
    <property type="evidence" value="ECO:0007669"/>
    <property type="project" value="UniProtKB-SubCell"/>
</dbReference>
<feature type="transmembrane region" description="Helical" evidence="5">
    <location>
        <begin position="149"/>
        <end position="170"/>
    </location>
</feature>
<proteinExistence type="predicted"/>
<organism evidence="8 10">
    <name type="scientific">Modestobacter muralis</name>
    <dbReference type="NCBI Taxonomy" id="1608614"/>
    <lineage>
        <taxon>Bacteria</taxon>
        <taxon>Bacillati</taxon>
        <taxon>Actinomycetota</taxon>
        <taxon>Actinomycetes</taxon>
        <taxon>Geodermatophilales</taxon>
        <taxon>Geodermatophilaceae</taxon>
        <taxon>Modestobacter</taxon>
    </lineage>
</organism>
<dbReference type="Proteomes" id="UP000468828">
    <property type="component" value="Unassembled WGS sequence"/>
</dbReference>
<comment type="subcellular location">
    <subcellularLocation>
        <location evidence="1">Cell membrane</location>
        <topology evidence="1">Multi-pass membrane protein</topology>
    </subcellularLocation>
</comment>
<keyword evidence="3 5" id="KW-1133">Transmembrane helix</keyword>
<evidence type="ECO:0000256" key="6">
    <source>
        <dbReference type="SAM" id="SignalP"/>
    </source>
</evidence>
<reference evidence="9 11" key="2">
    <citation type="submission" date="2020-02" db="EMBL/GenBank/DDBJ databases">
        <title>The WGS of Modestobacter muralis DSM 100205.</title>
        <authorList>
            <person name="Jiang Z."/>
        </authorList>
    </citation>
    <scope>NUCLEOTIDE SEQUENCE [LARGE SCALE GENOMIC DNA]</scope>
    <source>
        <strain evidence="9 11">DSM 100205</strain>
    </source>
</reference>
<evidence type="ECO:0000256" key="4">
    <source>
        <dbReference type="ARBA" id="ARBA00023136"/>
    </source>
</evidence>
<evidence type="ECO:0000256" key="3">
    <source>
        <dbReference type="ARBA" id="ARBA00022989"/>
    </source>
</evidence>
<feature type="chain" id="PRO_5033558208" evidence="6">
    <location>
        <begin position="24"/>
        <end position="330"/>
    </location>
</feature>
<feature type="transmembrane region" description="Helical" evidence="5">
    <location>
        <begin position="253"/>
        <end position="272"/>
    </location>
</feature>
<dbReference type="PANTHER" id="PTHR23531">
    <property type="entry name" value="QUINOLENE RESISTANCE PROTEIN NORA"/>
    <property type="match status" value="1"/>
</dbReference>
<protein>
    <submittedName>
        <fullName evidence="8">MFS transporter</fullName>
    </submittedName>
</protein>
<reference evidence="8 10" key="1">
    <citation type="submission" date="2020-01" db="EMBL/GenBank/DDBJ databases">
        <title>the WGS Modestobacter muralis CPCC 204518.</title>
        <authorList>
            <person name="Jiang Z."/>
        </authorList>
    </citation>
    <scope>NUCLEOTIDE SEQUENCE [LARGE SCALE GENOMIC DNA]</scope>
    <source>
        <strain evidence="8 10">DSM 100205</strain>
    </source>
</reference>
<dbReference type="AlphaFoldDB" id="A0A6P0ETI9"/>
<evidence type="ECO:0000259" key="7">
    <source>
        <dbReference type="PROSITE" id="PS50850"/>
    </source>
</evidence>
<comment type="caution">
    <text evidence="8">The sequence shown here is derived from an EMBL/GenBank/DDBJ whole genome shotgun (WGS) entry which is preliminary data.</text>
</comment>
<feature type="transmembrane region" description="Helical" evidence="5">
    <location>
        <begin position="191"/>
        <end position="215"/>
    </location>
</feature>
<dbReference type="Pfam" id="PF07690">
    <property type="entry name" value="MFS_1"/>
    <property type="match status" value="1"/>
</dbReference>
<gene>
    <name evidence="9" type="ORF">G3R41_09425</name>
    <name evidence="8" type="ORF">GCU67_08770</name>
</gene>
<feature type="non-terminal residue" evidence="8">
    <location>
        <position position="330"/>
    </location>
</feature>
<dbReference type="EMBL" id="JAAGWB010000021">
    <property type="protein sequence ID" value="NEN51153.1"/>
    <property type="molecule type" value="Genomic_DNA"/>
</dbReference>
<dbReference type="PANTHER" id="PTHR23531:SF1">
    <property type="entry name" value="QUINOLENE RESISTANCE PROTEIN NORA"/>
    <property type="match status" value="1"/>
</dbReference>
<dbReference type="SUPFAM" id="SSF103473">
    <property type="entry name" value="MFS general substrate transporter"/>
    <property type="match status" value="1"/>
</dbReference>
<name>A0A6P0ETI9_9ACTN</name>
<feature type="transmembrane region" description="Helical" evidence="5">
    <location>
        <begin position="62"/>
        <end position="80"/>
    </location>
</feature>
<sequence length="330" mass="32021">MFAVSLLGLTSYSVLLAALPAYAADAGAGLVAAGSATTVFLLVTVLVQGTVPALVRRWGLGPVLAAGLVALGAPAPLYLAGDDVRWLLAVSAVRGVGFAVLTVLGSAIAAQAVPAERRGESIGIYGLGAALPTLLAVPGGAALTLAGHFAWVAVLGASAVLALPFVPGLVRALGPPPPDAGPGTSRAAVRASAAPSLVLLTVTLAGGGLVTFLPIERPDGALATATLLLFGVSTAVCRWQVGVLVDRVGARVLLPAALGTGVAGLALVALGLSVTGPAGTGALLLGSLGLGVAYGAVQNLTLVVSLARAGEGSTATVSAVWNASFDTGTA</sequence>
<dbReference type="InterPro" id="IPR052714">
    <property type="entry name" value="MFS_Exporter"/>
</dbReference>
<evidence type="ECO:0000313" key="9">
    <source>
        <dbReference type="EMBL" id="NEN51153.1"/>
    </source>
</evidence>
<dbReference type="GO" id="GO:0022857">
    <property type="term" value="F:transmembrane transporter activity"/>
    <property type="evidence" value="ECO:0007669"/>
    <property type="project" value="InterPro"/>
</dbReference>
<feature type="transmembrane region" description="Helical" evidence="5">
    <location>
        <begin position="33"/>
        <end position="55"/>
    </location>
</feature>
<evidence type="ECO:0000256" key="1">
    <source>
        <dbReference type="ARBA" id="ARBA00004651"/>
    </source>
</evidence>
<evidence type="ECO:0000256" key="5">
    <source>
        <dbReference type="SAM" id="Phobius"/>
    </source>
</evidence>